<gene>
    <name evidence="2" type="ORF">DYBT9623_04158</name>
</gene>
<sequence>MENGKGQATQIDHLDYGCQLISEIYGKPDIAEWTNSDFIRLSHILYKKTRVQISPNTLKRIFGKIKTDARYYPQKATRDALANYIGYPDWDSFATAKPLPSLQQPVVHEAESPVTGPFAAPGGGQVVSGKLPVSRRYAWKILAGLIVLIALIGVAEYYAAVSGEGDVTAEMICRNPEGGNPHSAFFALKGIRTAGGAADYHIEFGDGRKMKLTDSDSVVSHYYEVPGRFLAVLKKDQQVLDSATIYLKSTGWTATARMMYDSSRVYPIEIPNLLSGGKHSVTAEEVARAGVDTNRTFFIDFINTHLTDINGDNFDLVARVRTSHDRAGVRCSQVKLTVFGESTLHMIDIMKPGCVHWSKLQFSEVKKSGRNDGLEFLGADLREGGTIRLSVKEKHAKLYINGELVHEASYRHALNRVYGLGLMFAGIGTIESVTLTDLKTGKAFDGNF</sequence>
<keyword evidence="1" id="KW-1133">Transmembrane helix</keyword>
<keyword evidence="1" id="KW-0472">Membrane</keyword>
<dbReference type="EMBL" id="CAJRAU010000006">
    <property type="protein sequence ID" value="CAG5072452.1"/>
    <property type="molecule type" value="Genomic_DNA"/>
</dbReference>
<evidence type="ECO:0008006" key="4">
    <source>
        <dbReference type="Google" id="ProtNLM"/>
    </source>
</evidence>
<evidence type="ECO:0000313" key="3">
    <source>
        <dbReference type="Proteomes" id="UP000679725"/>
    </source>
</evidence>
<keyword evidence="3" id="KW-1185">Reference proteome</keyword>
<evidence type="ECO:0000313" key="2">
    <source>
        <dbReference type="EMBL" id="CAG5072452.1"/>
    </source>
</evidence>
<comment type="caution">
    <text evidence="2">The sequence shown here is derived from an EMBL/GenBank/DDBJ whole genome shotgun (WGS) entry which is preliminary data.</text>
</comment>
<feature type="transmembrane region" description="Helical" evidence="1">
    <location>
        <begin position="137"/>
        <end position="159"/>
    </location>
</feature>
<keyword evidence="1" id="KW-0812">Transmembrane</keyword>
<reference evidence="2 3" key="1">
    <citation type="submission" date="2021-04" db="EMBL/GenBank/DDBJ databases">
        <authorList>
            <person name="Rodrigo-Torres L."/>
            <person name="Arahal R. D."/>
            <person name="Lucena T."/>
        </authorList>
    </citation>
    <scope>NUCLEOTIDE SEQUENCE [LARGE SCALE GENOMIC DNA]</scope>
    <source>
        <strain evidence="2 3">CECT 9623</strain>
    </source>
</reference>
<name>A0ABM8UV01_9BACT</name>
<accession>A0ABM8UV01</accession>
<dbReference type="Proteomes" id="UP000679725">
    <property type="component" value="Unassembled WGS sequence"/>
</dbReference>
<proteinExistence type="predicted"/>
<organism evidence="2 3">
    <name type="scientific">Dyadobacter linearis</name>
    <dbReference type="NCBI Taxonomy" id="2823330"/>
    <lineage>
        <taxon>Bacteria</taxon>
        <taxon>Pseudomonadati</taxon>
        <taxon>Bacteroidota</taxon>
        <taxon>Cytophagia</taxon>
        <taxon>Cytophagales</taxon>
        <taxon>Spirosomataceae</taxon>
        <taxon>Dyadobacter</taxon>
    </lineage>
</organism>
<protein>
    <recommendedName>
        <fullName evidence="4">PKD domain-containing protein</fullName>
    </recommendedName>
</protein>
<dbReference type="RefSeq" id="WP_229254771.1">
    <property type="nucleotide sequence ID" value="NZ_CAJRAU010000006.1"/>
</dbReference>
<evidence type="ECO:0000256" key="1">
    <source>
        <dbReference type="SAM" id="Phobius"/>
    </source>
</evidence>